<dbReference type="EMBL" id="QXIT01000049">
    <property type="protein sequence ID" value="RIE09415.1"/>
    <property type="molecule type" value="Genomic_DNA"/>
</dbReference>
<dbReference type="GO" id="GO:0005886">
    <property type="term" value="C:plasma membrane"/>
    <property type="evidence" value="ECO:0007669"/>
    <property type="project" value="UniProtKB-SubCell"/>
</dbReference>
<feature type="domain" description="EamA" evidence="7">
    <location>
        <begin position="155"/>
        <end position="289"/>
    </location>
</feature>
<evidence type="ECO:0000256" key="4">
    <source>
        <dbReference type="ARBA" id="ARBA00022989"/>
    </source>
</evidence>
<dbReference type="PANTHER" id="PTHR32322">
    <property type="entry name" value="INNER MEMBRANE TRANSPORTER"/>
    <property type="match status" value="1"/>
</dbReference>
<dbReference type="SUPFAM" id="SSF103481">
    <property type="entry name" value="Multidrug resistance efflux transporter EmrE"/>
    <property type="match status" value="2"/>
</dbReference>
<evidence type="ECO:0000313" key="9">
    <source>
        <dbReference type="Proteomes" id="UP000266260"/>
    </source>
</evidence>
<feature type="transmembrane region" description="Helical" evidence="6">
    <location>
        <begin position="124"/>
        <end position="142"/>
    </location>
</feature>
<evidence type="ECO:0000256" key="5">
    <source>
        <dbReference type="ARBA" id="ARBA00023136"/>
    </source>
</evidence>
<accession>A0A398D358</accession>
<organism evidence="8 9">
    <name type="scientific">Candidatus Cryosericum odellii</name>
    <dbReference type="NCBI Taxonomy" id="2290917"/>
    <lineage>
        <taxon>Bacteria</taxon>
        <taxon>Pseudomonadati</taxon>
        <taxon>Caldisericota/Cryosericota group</taxon>
        <taxon>Candidatus Cryosericota</taxon>
        <taxon>Candidatus Cryosericia</taxon>
        <taxon>Candidatus Cryosericales</taxon>
        <taxon>Candidatus Cryosericaceae</taxon>
        <taxon>Candidatus Cryosericum</taxon>
    </lineage>
</organism>
<feature type="transmembrane region" description="Helical" evidence="6">
    <location>
        <begin position="272"/>
        <end position="289"/>
    </location>
</feature>
<feature type="transmembrane region" description="Helical" evidence="6">
    <location>
        <begin position="247"/>
        <end position="266"/>
    </location>
</feature>
<comment type="subcellular location">
    <subcellularLocation>
        <location evidence="1">Cell membrane</location>
        <topology evidence="1">Multi-pass membrane protein</topology>
    </subcellularLocation>
</comment>
<evidence type="ECO:0000256" key="3">
    <source>
        <dbReference type="ARBA" id="ARBA00022692"/>
    </source>
</evidence>
<proteinExistence type="predicted"/>
<dbReference type="Proteomes" id="UP000266260">
    <property type="component" value="Unassembled WGS sequence"/>
</dbReference>
<feature type="transmembrane region" description="Helical" evidence="6">
    <location>
        <begin position="186"/>
        <end position="203"/>
    </location>
</feature>
<sequence>MRTSRTANIAAVVASAFVWGTSFTVSKLALRWIPPLSLAWIRFALASVILFVWLLVRHEDLRLDRRAFGTMILGGVLGYTLSYLFENVGLALSTASEISLMMGVFPVLSLLVEALVYHRKFSHVAVTGIGLSVVGVILIVDPRSLGGSLGGKRLLGDGLIILSGICWAFYSILVKNLSNNSSASRTAMFQMLFGSIVLLPLAGAFERPVFPVPAAAVWAVIYLAVFCSVGGYSLYNYGVARMTSTQAVNILNLIPVFGVLTSWVVLHETVTVMQLAGGAVVLLGVLLSLRDSSPLASPS</sequence>
<evidence type="ECO:0000259" key="7">
    <source>
        <dbReference type="Pfam" id="PF00892"/>
    </source>
</evidence>
<dbReference type="InterPro" id="IPR050638">
    <property type="entry name" value="AA-Vitamin_Transporters"/>
</dbReference>
<evidence type="ECO:0000256" key="2">
    <source>
        <dbReference type="ARBA" id="ARBA00022475"/>
    </source>
</evidence>
<keyword evidence="5 6" id="KW-0472">Membrane</keyword>
<dbReference type="AlphaFoldDB" id="A0A398D358"/>
<dbReference type="PANTHER" id="PTHR32322:SF18">
    <property type="entry name" value="S-ADENOSYLMETHIONINE_S-ADENOSYLHOMOCYSTEINE TRANSPORTER"/>
    <property type="match status" value="1"/>
</dbReference>
<feature type="transmembrane region" description="Helical" evidence="6">
    <location>
        <begin position="37"/>
        <end position="56"/>
    </location>
</feature>
<feature type="transmembrane region" description="Helical" evidence="6">
    <location>
        <begin position="98"/>
        <end position="117"/>
    </location>
</feature>
<evidence type="ECO:0000256" key="6">
    <source>
        <dbReference type="SAM" id="Phobius"/>
    </source>
</evidence>
<keyword evidence="9" id="KW-1185">Reference proteome</keyword>
<feature type="transmembrane region" description="Helical" evidence="6">
    <location>
        <begin position="68"/>
        <end position="86"/>
    </location>
</feature>
<feature type="transmembrane region" description="Helical" evidence="6">
    <location>
        <begin position="215"/>
        <end position="235"/>
    </location>
</feature>
<reference evidence="8 9" key="1">
    <citation type="submission" date="2018-09" db="EMBL/GenBank/DDBJ databases">
        <title>Discovery and Ecogenomic Context for Candidatus Cryosericales, a Global Caldiserica Order Active in Thawing Permafrost.</title>
        <authorList>
            <person name="Martinez M.A."/>
            <person name="Woodcroft B.J."/>
            <person name="Ignacio Espinoza J.C."/>
            <person name="Zayed A."/>
            <person name="Singleton C.M."/>
            <person name="Boyd J."/>
            <person name="Li Y.-F."/>
            <person name="Purvine S."/>
            <person name="Maughan H."/>
            <person name="Hodgkins S.B."/>
            <person name="Anderson D."/>
            <person name="Sederholm M."/>
            <person name="Temperton B."/>
            <person name="Saleska S.R."/>
            <person name="Tyson G.W."/>
            <person name="Rich V.I."/>
        </authorList>
    </citation>
    <scope>NUCLEOTIDE SEQUENCE [LARGE SCALE GENOMIC DNA]</scope>
    <source>
        <strain evidence="8 9">SMC6</strain>
    </source>
</reference>
<keyword evidence="3 6" id="KW-0812">Transmembrane</keyword>
<evidence type="ECO:0000313" key="8">
    <source>
        <dbReference type="EMBL" id="RIE09415.1"/>
    </source>
</evidence>
<keyword evidence="2" id="KW-1003">Cell membrane</keyword>
<evidence type="ECO:0000256" key="1">
    <source>
        <dbReference type="ARBA" id="ARBA00004651"/>
    </source>
</evidence>
<dbReference type="Pfam" id="PF00892">
    <property type="entry name" value="EamA"/>
    <property type="match status" value="2"/>
</dbReference>
<dbReference type="InterPro" id="IPR000620">
    <property type="entry name" value="EamA_dom"/>
</dbReference>
<protein>
    <submittedName>
        <fullName evidence="8">EamA/RhaT family transporter</fullName>
    </submittedName>
</protein>
<keyword evidence="4 6" id="KW-1133">Transmembrane helix</keyword>
<dbReference type="InterPro" id="IPR037185">
    <property type="entry name" value="EmrE-like"/>
</dbReference>
<feature type="domain" description="EamA" evidence="7">
    <location>
        <begin position="9"/>
        <end position="140"/>
    </location>
</feature>
<feature type="transmembrane region" description="Helical" evidence="6">
    <location>
        <begin position="7"/>
        <end position="25"/>
    </location>
</feature>
<comment type="caution">
    <text evidence="8">The sequence shown here is derived from an EMBL/GenBank/DDBJ whole genome shotgun (WGS) entry which is preliminary data.</text>
</comment>
<dbReference type="RefSeq" id="WP_119175465.1">
    <property type="nucleotide sequence ID" value="NZ_QXIT01000049.1"/>
</dbReference>
<name>A0A398D358_9BACT</name>
<feature type="transmembrane region" description="Helical" evidence="6">
    <location>
        <begin position="154"/>
        <end position="174"/>
    </location>
</feature>
<gene>
    <name evidence="8" type="ORF">SMC6_02835</name>
</gene>